<evidence type="ECO:0000256" key="5">
    <source>
        <dbReference type="ARBA" id="ARBA00022679"/>
    </source>
</evidence>
<keyword evidence="8" id="KW-0472">Membrane</keyword>
<proteinExistence type="predicted"/>
<organism evidence="9 10">
    <name type="scientific">Methylocella silvestris</name>
    <dbReference type="NCBI Taxonomy" id="199596"/>
    <lineage>
        <taxon>Bacteria</taxon>
        <taxon>Pseudomonadati</taxon>
        <taxon>Pseudomonadota</taxon>
        <taxon>Alphaproteobacteria</taxon>
        <taxon>Hyphomicrobiales</taxon>
        <taxon>Beijerinckiaceae</taxon>
        <taxon>Methylocella</taxon>
    </lineage>
</organism>
<dbReference type="Gene3D" id="3.90.550.10">
    <property type="entry name" value="Spore Coat Polysaccharide Biosynthesis Protein SpsA, Chain A"/>
    <property type="match status" value="1"/>
</dbReference>
<dbReference type="SUPFAM" id="SSF53448">
    <property type="entry name" value="Nucleotide-diphospho-sugar transferases"/>
    <property type="match status" value="1"/>
</dbReference>
<evidence type="ECO:0000256" key="2">
    <source>
        <dbReference type="ARBA" id="ARBA00004760"/>
    </source>
</evidence>
<reference evidence="9 10" key="1">
    <citation type="submission" date="2017-10" db="EMBL/GenBank/DDBJ databases">
        <title>Genome announcement of Methylocella silvestris TVC from permafrost.</title>
        <authorList>
            <person name="Wang J."/>
            <person name="Geng K."/>
            <person name="Ul-Haque F."/>
            <person name="Crombie A.T."/>
            <person name="Street L.E."/>
            <person name="Wookey P.A."/>
            <person name="Murrell J.C."/>
            <person name="Pratscher J."/>
        </authorList>
    </citation>
    <scope>NUCLEOTIDE SEQUENCE [LARGE SCALE GENOMIC DNA]</scope>
    <source>
        <strain evidence="9 10">TVC</strain>
    </source>
</reference>
<sequence length="387" mass="41434">MMVATVLSFAGAIWLCVALALLLTTFVCGLAQPYIQRRRASATARPPVSAILPIKHVDPGFDVTQGSIFTQDYPDFEILISAAEVDSPALAAARRIAAKHPSRPCRFIHSSGAFAISPKLNNIAAPLVEARHDVVMTKDSNIALDPDVMTAFLQNLTSDVGLVVGVPVAVRPEGFAARIEASLLNAHARLLLSASALGLGFGVGKVMVFRRGDLERAGGVKAMSRNLAEDTALSMAMARIGLKTVFAHRTIRQEVGARSLKAVFQRQARWAVIRRANELSYALEPLASPLPAAIAAALAAPLFGWPAPAAFGVTLGGWFCAETAFAAAKGWEISLWSPLAYLGREALALSAWLRGWTTHEVIWASHKFDARSGALAPRQNRSSREQV</sequence>
<dbReference type="PANTHER" id="PTHR12726">
    <property type="entry name" value="CERAMIDE GLUCOSYLTRANSFERASE"/>
    <property type="match status" value="1"/>
</dbReference>
<evidence type="ECO:0000256" key="3">
    <source>
        <dbReference type="ARBA" id="ARBA00004991"/>
    </source>
</evidence>
<evidence type="ECO:0000256" key="4">
    <source>
        <dbReference type="ARBA" id="ARBA00022676"/>
    </source>
</evidence>
<dbReference type="InterPro" id="IPR025993">
    <property type="entry name" value="Ceramide_glucosylTrfase"/>
</dbReference>
<dbReference type="GO" id="GO:0006679">
    <property type="term" value="P:glucosylceramide biosynthetic process"/>
    <property type="evidence" value="ECO:0007669"/>
    <property type="project" value="TreeGrafter"/>
</dbReference>
<keyword evidence="7" id="KW-1133">Transmembrane helix</keyword>
<comment type="subcellular location">
    <subcellularLocation>
        <location evidence="1">Membrane</location>
        <topology evidence="1">Multi-pass membrane protein</topology>
    </subcellularLocation>
</comment>
<protein>
    <submittedName>
        <fullName evidence="9">Ceramide glucosyltransferase</fullName>
    </submittedName>
</protein>
<evidence type="ECO:0000256" key="6">
    <source>
        <dbReference type="ARBA" id="ARBA00022692"/>
    </source>
</evidence>
<dbReference type="OrthoDB" id="8435849at2"/>
<dbReference type="Pfam" id="PF13506">
    <property type="entry name" value="Glyco_transf_21"/>
    <property type="match status" value="1"/>
</dbReference>
<dbReference type="PANTHER" id="PTHR12726:SF0">
    <property type="entry name" value="CERAMIDE GLUCOSYLTRANSFERASE"/>
    <property type="match status" value="1"/>
</dbReference>
<evidence type="ECO:0000313" key="10">
    <source>
        <dbReference type="Proteomes" id="UP000236286"/>
    </source>
</evidence>
<dbReference type="GO" id="GO:0008120">
    <property type="term" value="F:ceramide glucosyltransferase activity"/>
    <property type="evidence" value="ECO:0007669"/>
    <property type="project" value="TreeGrafter"/>
</dbReference>
<keyword evidence="6" id="KW-0812">Transmembrane</keyword>
<comment type="pathway">
    <text evidence="3">Sphingolipid metabolism.</text>
</comment>
<dbReference type="EMBL" id="PDZR01000015">
    <property type="protein sequence ID" value="PNG25537.1"/>
    <property type="molecule type" value="Genomic_DNA"/>
</dbReference>
<dbReference type="GO" id="GO:0016020">
    <property type="term" value="C:membrane"/>
    <property type="evidence" value="ECO:0007669"/>
    <property type="project" value="UniProtKB-SubCell"/>
</dbReference>
<evidence type="ECO:0000256" key="1">
    <source>
        <dbReference type="ARBA" id="ARBA00004141"/>
    </source>
</evidence>
<evidence type="ECO:0000256" key="8">
    <source>
        <dbReference type="ARBA" id="ARBA00023136"/>
    </source>
</evidence>
<comment type="pathway">
    <text evidence="2">Lipid metabolism; sphingolipid metabolism.</text>
</comment>
<dbReference type="InterPro" id="IPR029044">
    <property type="entry name" value="Nucleotide-diphossugar_trans"/>
</dbReference>
<dbReference type="AlphaFoldDB" id="A0A2J7TFH7"/>
<name>A0A2J7TFH7_METSI</name>
<gene>
    <name evidence="9" type="ORF">CR492_13340</name>
</gene>
<keyword evidence="5 9" id="KW-0808">Transferase</keyword>
<evidence type="ECO:0000256" key="7">
    <source>
        <dbReference type="ARBA" id="ARBA00022989"/>
    </source>
</evidence>
<evidence type="ECO:0000313" key="9">
    <source>
        <dbReference type="EMBL" id="PNG25537.1"/>
    </source>
</evidence>
<dbReference type="Proteomes" id="UP000236286">
    <property type="component" value="Unassembled WGS sequence"/>
</dbReference>
<accession>A0A2J7TFH7</accession>
<keyword evidence="4" id="KW-0328">Glycosyltransferase</keyword>
<comment type="caution">
    <text evidence="9">The sequence shown here is derived from an EMBL/GenBank/DDBJ whole genome shotgun (WGS) entry which is preliminary data.</text>
</comment>